<feature type="domain" description="HPt" evidence="1">
    <location>
        <begin position="104"/>
        <end position="161"/>
    </location>
</feature>
<proteinExistence type="predicted"/>
<sequence>MPPIKTVDLLAQLSNLEATLNSFSFEQLSVDEANELKETFRVFKQNLENKIWGTATTSQTEITKGFTREIEIIDSSIKTSLHQQTIDLAPVLEDCMGELGLLQELVLLYKQNALEFIGQARLALDNKDFEQLRFCSHKVKNGLKMMHTKALLEIVESMQNVSQTTKDIAYLRFLYECFVVEYPSIENAIDRELEALTKTKRS</sequence>
<reference evidence="2 3" key="1">
    <citation type="journal article" date="2006" name="Int. J. Syst. Evol. Microbiol.">
        <title>Costertonia aggregata gen. nov., sp. nov., a mesophilic marine bacterium of the family Flavobacteriaceae, isolated from a mature biofilm.</title>
        <authorList>
            <person name="Kwon K.K."/>
            <person name="Lee Y.K."/>
            <person name="Lee H.K."/>
        </authorList>
    </citation>
    <scope>NUCLEOTIDE SEQUENCE [LARGE SCALE GENOMIC DNA]</scope>
    <source>
        <strain evidence="2 3">KCCM 42265</strain>
    </source>
</reference>
<dbReference type="EMBL" id="CP058595">
    <property type="protein sequence ID" value="QLG47017.1"/>
    <property type="molecule type" value="Genomic_DNA"/>
</dbReference>
<name>A0A7H9AUE5_9FLAO</name>
<accession>A0A7H9AUE5</accession>
<dbReference type="GO" id="GO:0004672">
    <property type="term" value="F:protein kinase activity"/>
    <property type="evidence" value="ECO:0007669"/>
    <property type="project" value="UniProtKB-ARBA"/>
</dbReference>
<dbReference type="GO" id="GO:0000160">
    <property type="term" value="P:phosphorelay signal transduction system"/>
    <property type="evidence" value="ECO:0007669"/>
    <property type="project" value="InterPro"/>
</dbReference>
<dbReference type="InterPro" id="IPR008207">
    <property type="entry name" value="Sig_transdc_His_kin_Hpt_dom"/>
</dbReference>
<dbReference type="Pfam" id="PF01627">
    <property type="entry name" value="Hpt"/>
    <property type="match status" value="1"/>
</dbReference>
<dbReference type="AlphaFoldDB" id="A0A7H9AUE5"/>
<evidence type="ECO:0000313" key="3">
    <source>
        <dbReference type="Proteomes" id="UP000509302"/>
    </source>
</evidence>
<dbReference type="RefSeq" id="WP_179243295.1">
    <property type="nucleotide sequence ID" value="NZ_CP058595.1"/>
</dbReference>
<evidence type="ECO:0000259" key="1">
    <source>
        <dbReference type="Pfam" id="PF01627"/>
    </source>
</evidence>
<gene>
    <name evidence="2" type="ORF">HYG79_17205</name>
</gene>
<dbReference type="Proteomes" id="UP000509302">
    <property type="component" value="Chromosome"/>
</dbReference>
<protein>
    <submittedName>
        <fullName evidence="2">Hpt domain-containing protein</fullName>
    </submittedName>
</protein>
<organism evidence="2 3">
    <name type="scientific">Costertonia aggregata</name>
    <dbReference type="NCBI Taxonomy" id="343403"/>
    <lineage>
        <taxon>Bacteria</taxon>
        <taxon>Pseudomonadati</taxon>
        <taxon>Bacteroidota</taxon>
        <taxon>Flavobacteriia</taxon>
        <taxon>Flavobacteriales</taxon>
        <taxon>Flavobacteriaceae</taxon>
        <taxon>Costertonia</taxon>
    </lineage>
</organism>
<dbReference type="SUPFAM" id="SSF47226">
    <property type="entry name" value="Histidine-containing phosphotransfer domain, HPT domain"/>
    <property type="match status" value="1"/>
</dbReference>
<dbReference type="Gene3D" id="1.20.120.160">
    <property type="entry name" value="HPT domain"/>
    <property type="match status" value="1"/>
</dbReference>
<evidence type="ECO:0000313" key="2">
    <source>
        <dbReference type="EMBL" id="QLG47017.1"/>
    </source>
</evidence>
<dbReference type="InterPro" id="IPR036641">
    <property type="entry name" value="HPT_dom_sf"/>
</dbReference>
<keyword evidence="3" id="KW-1185">Reference proteome</keyword>
<dbReference type="KEGG" id="cagg:HYG79_17205"/>